<evidence type="ECO:0000259" key="1">
    <source>
        <dbReference type="Pfam" id="PF13966"/>
    </source>
</evidence>
<dbReference type="PANTHER" id="PTHR33116">
    <property type="entry name" value="REVERSE TRANSCRIPTASE ZINC-BINDING DOMAIN-CONTAINING PROTEIN-RELATED-RELATED"/>
    <property type="match status" value="1"/>
</dbReference>
<sequence>MLPKSVINQIEKLERAFLWGSSSKKKQCHQIGWNKICIPKALGGLGILSLREMNMAFLAVAYLDDNLWDVPIWNHVKDSYFTTKIAYLNIRKLEANNSPSVWNTIWKGNNQYRHKLLLWRICHNSLPTRSKTASWNGTSAICPSYFWDWRNMVVNESNFIYPNEPHRVILNIAKKPDGSLERKVQIKHIPRTSNTCADILAKRSLATRSRVVIFHSMPEFVKDALFKDAQSDVRLRDPGG</sequence>
<evidence type="ECO:0000313" key="3">
    <source>
        <dbReference type="Proteomes" id="UP000634136"/>
    </source>
</evidence>
<keyword evidence="2" id="KW-0695">RNA-directed DNA polymerase</keyword>
<dbReference type="GO" id="GO:0003964">
    <property type="term" value="F:RNA-directed DNA polymerase activity"/>
    <property type="evidence" value="ECO:0007669"/>
    <property type="project" value="UniProtKB-KW"/>
</dbReference>
<evidence type="ECO:0000313" key="2">
    <source>
        <dbReference type="EMBL" id="KAF7824692.1"/>
    </source>
</evidence>
<feature type="domain" description="Reverse transcriptase zinc-binding" evidence="1">
    <location>
        <begin position="81"/>
        <end position="142"/>
    </location>
</feature>
<reference evidence="2" key="1">
    <citation type="submission" date="2020-09" db="EMBL/GenBank/DDBJ databases">
        <title>Genome-Enabled Discovery of Anthraquinone Biosynthesis in Senna tora.</title>
        <authorList>
            <person name="Kang S.-H."/>
            <person name="Pandey R.P."/>
            <person name="Lee C.-M."/>
            <person name="Sim J.-S."/>
            <person name="Jeong J.-T."/>
            <person name="Choi B.-S."/>
            <person name="Jung M."/>
            <person name="Ginzburg D."/>
            <person name="Zhao K."/>
            <person name="Won S.Y."/>
            <person name="Oh T.-J."/>
            <person name="Yu Y."/>
            <person name="Kim N.-H."/>
            <person name="Lee O.R."/>
            <person name="Lee T.-H."/>
            <person name="Bashyal P."/>
            <person name="Kim T.-S."/>
            <person name="Lee W.-H."/>
            <person name="Kawkins C."/>
            <person name="Kim C.-K."/>
            <person name="Kim J.S."/>
            <person name="Ahn B.O."/>
            <person name="Rhee S.Y."/>
            <person name="Sohng J.K."/>
        </authorList>
    </citation>
    <scope>NUCLEOTIDE SEQUENCE</scope>
    <source>
        <tissue evidence="2">Leaf</tissue>
    </source>
</reference>
<keyword evidence="3" id="KW-1185">Reference proteome</keyword>
<protein>
    <submittedName>
        <fullName evidence="2">Putative RNA-directed DNA polymerase</fullName>
    </submittedName>
</protein>
<keyword evidence="2" id="KW-0548">Nucleotidyltransferase</keyword>
<dbReference type="PANTHER" id="PTHR33116:SF78">
    <property type="entry name" value="OS12G0587133 PROTEIN"/>
    <property type="match status" value="1"/>
</dbReference>
<accession>A0A834WJ46</accession>
<organism evidence="2 3">
    <name type="scientific">Senna tora</name>
    <dbReference type="NCBI Taxonomy" id="362788"/>
    <lineage>
        <taxon>Eukaryota</taxon>
        <taxon>Viridiplantae</taxon>
        <taxon>Streptophyta</taxon>
        <taxon>Embryophyta</taxon>
        <taxon>Tracheophyta</taxon>
        <taxon>Spermatophyta</taxon>
        <taxon>Magnoliopsida</taxon>
        <taxon>eudicotyledons</taxon>
        <taxon>Gunneridae</taxon>
        <taxon>Pentapetalae</taxon>
        <taxon>rosids</taxon>
        <taxon>fabids</taxon>
        <taxon>Fabales</taxon>
        <taxon>Fabaceae</taxon>
        <taxon>Caesalpinioideae</taxon>
        <taxon>Cassia clade</taxon>
        <taxon>Senna</taxon>
    </lineage>
</organism>
<dbReference type="AlphaFoldDB" id="A0A834WJ46"/>
<dbReference type="Proteomes" id="UP000634136">
    <property type="component" value="Unassembled WGS sequence"/>
</dbReference>
<gene>
    <name evidence="2" type="ORF">G2W53_022836</name>
</gene>
<name>A0A834WJ46_9FABA</name>
<proteinExistence type="predicted"/>
<dbReference type="Pfam" id="PF13966">
    <property type="entry name" value="zf-RVT"/>
    <property type="match status" value="1"/>
</dbReference>
<keyword evidence="2" id="KW-0808">Transferase</keyword>
<dbReference type="EMBL" id="JAAIUW010000007">
    <property type="protein sequence ID" value="KAF7824692.1"/>
    <property type="molecule type" value="Genomic_DNA"/>
</dbReference>
<comment type="caution">
    <text evidence="2">The sequence shown here is derived from an EMBL/GenBank/DDBJ whole genome shotgun (WGS) entry which is preliminary data.</text>
</comment>
<dbReference type="OrthoDB" id="1436389at2759"/>
<dbReference type="InterPro" id="IPR026960">
    <property type="entry name" value="RVT-Znf"/>
</dbReference>